<dbReference type="RefSeq" id="WP_197311071.1">
    <property type="nucleotide sequence ID" value="NZ_JADZLT010000049.1"/>
</dbReference>
<protein>
    <recommendedName>
        <fullName evidence="3">Protein ImuA</fullName>
    </recommendedName>
</protein>
<evidence type="ECO:0008006" key="3">
    <source>
        <dbReference type="Google" id="ProtNLM"/>
    </source>
</evidence>
<reference evidence="1" key="1">
    <citation type="submission" date="2020-12" db="EMBL/GenBank/DDBJ databases">
        <title>Methylobrevis albus sp. nov., isolated from fresh water lack sediment.</title>
        <authorList>
            <person name="Zou Q."/>
        </authorList>
    </citation>
    <scope>NUCLEOTIDE SEQUENCE</scope>
    <source>
        <strain evidence="1">L22</strain>
    </source>
</reference>
<dbReference type="PIRSF" id="PIRSF034285">
    <property type="entry name" value="UCP034285"/>
    <property type="match status" value="1"/>
</dbReference>
<dbReference type="SUPFAM" id="SSF52540">
    <property type="entry name" value="P-loop containing nucleoside triphosphate hydrolases"/>
    <property type="match status" value="1"/>
</dbReference>
<sequence>MQDILTRLRRSLAHIESDQLGPPAVARFGFGHAALDAAVGGGLPRAALHEVFAHEAGDGAAAAGFGLAMALCMARAAEPEDGRGLAAGGAARPARAAAPGRTTVWVQQAMAGREHGALYPPGLAAFGADPERLVLVAVRDATGALRAAHEALRCAALAAVVLELWGPARALDLTASRRLAAAAAKSGVGCVLVRSGAAPEPSAGLSRWGVAAGPSIRLGANAPGRPAFEIELQRHRAGFPPGRFSLEWDHDELVFRQPALPRPVVSLPLHRPAAAPRRHAG</sequence>
<organism evidence="1 2">
    <name type="scientific">Methylobrevis albus</name>
    <dbReference type="NCBI Taxonomy" id="2793297"/>
    <lineage>
        <taxon>Bacteria</taxon>
        <taxon>Pseudomonadati</taxon>
        <taxon>Pseudomonadota</taxon>
        <taxon>Alphaproteobacteria</taxon>
        <taxon>Hyphomicrobiales</taxon>
        <taxon>Pleomorphomonadaceae</taxon>
        <taxon>Methylobrevis</taxon>
    </lineage>
</organism>
<comment type="caution">
    <text evidence="1">The sequence shown here is derived from an EMBL/GenBank/DDBJ whole genome shotgun (WGS) entry which is preliminary data.</text>
</comment>
<dbReference type="AlphaFoldDB" id="A0A931I2F0"/>
<name>A0A931I2F0_9HYPH</name>
<dbReference type="Proteomes" id="UP000631694">
    <property type="component" value="Unassembled WGS sequence"/>
</dbReference>
<dbReference type="Gene3D" id="3.40.50.300">
    <property type="entry name" value="P-loop containing nucleotide triphosphate hydrolases"/>
    <property type="match status" value="1"/>
</dbReference>
<dbReference type="EMBL" id="JADZLT010000049">
    <property type="protein sequence ID" value="MBH0238021.1"/>
    <property type="molecule type" value="Genomic_DNA"/>
</dbReference>
<dbReference type="InterPro" id="IPR027417">
    <property type="entry name" value="P-loop_NTPase"/>
</dbReference>
<gene>
    <name evidence="1" type="ORF">I5731_09335</name>
</gene>
<dbReference type="InterPro" id="IPR017026">
    <property type="entry name" value="ImuA"/>
</dbReference>
<evidence type="ECO:0000313" key="2">
    <source>
        <dbReference type="Proteomes" id="UP000631694"/>
    </source>
</evidence>
<evidence type="ECO:0000313" key="1">
    <source>
        <dbReference type="EMBL" id="MBH0238021.1"/>
    </source>
</evidence>
<proteinExistence type="predicted"/>
<accession>A0A931I2F0</accession>
<keyword evidence="2" id="KW-1185">Reference proteome</keyword>